<dbReference type="InterPro" id="IPR027603">
    <property type="entry name" value="LIC12162"/>
</dbReference>
<evidence type="ECO:0000313" key="2">
    <source>
        <dbReference type="Proteomes" id="UP001056708"/>
    </source>
</evidence>
<keyword evidence="2" id="KW-1185">Reference proteome</keyword>
<evidence type="ECO:0000313" key="1">
    <source>
        <dbReference type="EMBL" id="USR89934.1"/>
    </source>
</evidence>
<sequence>MFLATTASKEFWSKEDNLLFLGPWCLHDYFRAGLDLEDINGIMMPSPWLDRHRFYEFATKADSCYELLLIRVVDYLNEIHGVNYSQKYWRTLVGGWLYHFTHITLDRYICLRHAFSKYPDLQTILVDGEGFSPPWDINDFIEASYGDAYNLKIYSDILRIIGYKFPSKKLQTVSTLFSSDQNNGLSDLKYEFSSSEEFSKNSQSSEIFPHIAFCDFWSDSLMLSQLLESTHPYSSILNFSNLQFSFLTKKVEIDTKYRSGLFNLDYSGDLGSILLNMLPMYFPKIYLEGYQLAKQEVLKRFPKIPSTLVTITSWHTTEPFKFLAAEATELGGRLVIHQHGGLCHRKSSPAISHELEIADSYYSWGWTDKKSGKCRPLTNFKVTTLINELSQKNGLKNSLDGKVLLVSSEMPRYLLRFASAPVGCQILESWEDMDLFLSTVKDKEEILWRPKTGNFSLYPQKLVAQKFPKIQIENHASCPLHKRILKSRLVVVVGFSTVAFEALALNIPTLIFTRSTHYELESNAEFDFKMLQNAGILWNDPILAARHFNNICKEPSLWWDNWEVQKVRDEFTFQYARTHQLWLKDWTNALKEDFILSIISTNSMKMVDKKSVTSIYQSIKSNPYLQDSYKDLACLLYREGKPREAYKAYSLGATLKSI</sequence>
<dbReference type="Proteomes" id="UP001056708">
    <property type="component" value="Chromosome"/>
</dbReference>
<organism evidence="1 2">
    <name type="scientific">Phormidium yuhuli AB48</name>
    <dbReference type="NCBI Taxonomy" id="2940671"/>
    <lineage>
        <taxon>Bacteria</taxon>
        <taxon>Bacillati</taxon>
        <taxon>Cyanobacteriota</taxon>
        <taxon>Cyanophyceae</taxon>
        <taxon>Oscillatoriophycideae</taxon>
        <taxon>Oscillatoriales</taxon>
        <taxon>Oscillatoriaceae</taxon>
        <taxon>Phormidium</taxon>
        <taxon>Phormidium yuhuli</taxon>
    </lineage>
</organism>
<protein>
    <submittedName>
        <fullName evidence="1">LIC12162 family protein</fullName>
    </submittedName>
</protein>
<dbReference type="EMBL" id="CP098611">
    <property type="protein sequence ID" value="USR89934.1"/>
    <property type="molecule type" value="Genomic_DNA"/>
</dbReference>
<name>A0ABY5ANW7_9CYAN</name>
<gene>
    <name evidence="1" type="ORF">NEA10_13850</name>
</gene>
<dbReference type="RefSeq" id="WP_252661328.1">
    <property type="nucleotide sequence ID" value="NZ_CP098611.1"/>
</dbReference>
<dbReference type="NCBIfam" id="TIGR04331">
    <property type="entry name" value="o_ant_LIC12162"/>
    <property type="match status" value="1"/>
</dbReference>
<proteinExistence type="predicted"/>
<accession>A0ABY5ANW7</accession>
<reference evidence="1" key="1">
    <citation type="submission" date="2022-06" db="EMBL/GenBank/DDBJ databases">
        <title>Genome sequence of Phormidium yuhuli AB48 isolated from an industrial photobioreactor environment.</title>
        <authorList>
            <person name="Qiu Y."/>
            <person name="Noonan A.J.C."/>
            <person name="Dofher K."/>
            <person name="Koch M."/>
            <person name="Kieft B."/>
            <person name="Lin X."/>
            <person name="Ziels R.M."/>
            <person name="Hallam S.J."/>
        </authorList>
    </citation>
    <scope>NUCLEOTIDE SEQUENCE</scope>
    <source>
        <strain evidence="1">AB48</strain>
    </source>
</reference>